<dbReference type="HOGENOM" id="CLU_1249897_0_0_10"/>
<dbReference type="EMBL" id="CP002831">
    <property type="protein sequence ID" value="AFC25607.1"/>
    <property type="molecule type" value="Genomic_DNA"/>
</dbReference>
<keyword evidence="1" id="KW-1133">Transmembrane helix</keyword>
<dbReference type="OrthoDB" id="1491687at2"/>
<dbReference type="AlphaFoldDB" id="H6LAL4"/>
<dbReference type="KEGG" id="sgn:SGRA_2879"/>
<dbReference type="RefSeq" id="WP_015693210.1">
    <property type="nucleotide sequence ID" value="NC_016940.1"/>
</dbReference>
<dbReference type="STRING" id="984262.SGRA_2879"/>
<sequence length="221" mass="24775">MNIFAIIALVVLLLIAGIFFLLRFLRNVQPDEGELEEDLASLKEAIASFKGGFVPWSAGISAKEVDQVVEKSNQRQGKGVFLSPEGQPVFAYAFRSYIGPGKNNLVYVLTLEHEYVFRTSTKGTEIRRDERLVGLLRPNGQLVDERGRDIGRLERRNAISESRFYLKEENSERELAKIALPDNIGKIEAVEITGMLSAEQEQQLKAVASYELVENLGLFAK</sequence>
<name>H6LAL4_SAPGL</name>
<organism evidence="2 3">
    <name type="scientific">Saprospira grandis (strain Lewin)</name>
    <dbReference type="NCBI Taxonomy" id="984262"/>
    <lineage>
        <taxon>Bacteria</taxon>
        <taxon>Pseudomonadati</taxon>
        <taxon>Bacteroidota</taxon>
        <taxon>Saprospiria</taxon>
        <taxon>Saprospirales</taxon>
        <taxon>Saprospiraceae</taxon>
        <taxon>Saprospira</taxon>
    </lineage>
</organism>
<evidence type="ECO:0000256" key="1">
    <source>
        <dbReference type="SAM" id="Phobius"/>
    </source>
</evidence>
<dbReference type="Proteomes" id="UP000007519">
    <property type="component" value="Chromosome"/>
</dbReference>
<evidence type="ECO:0000313" key="3">
    <source>
        <dbReference type="Proteomes" id="UP000007519"/>
    </source>
</evidence>
<keyword evidence="3" id="KW-1185">Reference proteome</keyword>
<feature type="transmembrane region" description="Helical" evidence="1">
    <location>
        <begin position="6"/>
        <end position="25"/>
    </location>
</feature>
<proteinExistence type="predicted"/>
<evidence type="ECO:0000313" key="2">
    <source>
        <dbReference type="EMBL" id="AFC25607.1"/>
    </source>
</evidence>
<accession>H6LAL4</accession>
<keyword evidence="1" id="KW-0812">Transmembrane</keyword>
<protein>
    <submittedName>
        <fullName evidence="2">Uncharacterized protein</fullName>
    </submittedName>
</protein>
<gene>
    <name evidence="2" type="ordered locus">SGRA_2879</name>
</gene>
<keyword evidence="1" id="KW-0472">Membrane</keyword>
<reference evidence="2 3" key="1">
    <citation type="journal article" date="2012" name="Stand. Genomic Sci.">
        <title>Complete genome sequencing and analysis of Saprospira grandis str. Lewin, a predatory marine bacterium.</title>
        <authorList>
            <person name="Saw J.H."/>
            <person name="Yuryev A."/>
            <person name="Kanbe M."/>
            <person name="Hou S."/>
            <person name="Young A.G."/>
            <person name="Aizawa S."/>
            <person name="Alam M."/>
        </authorList>
    </citation>
    <scope>NUCLEOTIDE SEQUENCE [LARGE SCALE GENOMIC DNA]</scope>
    <source>
        <strain evidence="2 3">Lewin</strain>
    </source>
</reference>